<evidence type="ECO:0000313" key="2">
    <source>
        <dbReference type="EMBL" id="KAK1566116.1"/>
    </source>
</evidence>
<accession>A0AAD8PJV0</accession>
<evidence type="ECO:0000256" key="1">
    <source>
        <dbReference type="SAM" id="MobiDB-lite"/>
    </source>
</evidence>
<reference evidence="2" key="1">
    <citation type="submission" date="2021-06" db="EMBL/GenBank/DDBJ databases">
        <title>Comparative genomics, transcriptomics and evolutionary studies reveal genomic signatures of adaptation to plant cell wall in hemibiotrophic fungi.</title>
        <authorList>
            <consortium name="DOE Joint Genome Institute"/>
            <person name="Baroncelli R."/>
            <person name="Diaz J.F."/>
            <person name="Benocci T."/>
            <person name="Peng M."/>
            <person name="Battaglia E."/>
            <person name="Haridas S."/>
            <person name="Andreopoulos W."/>
            <person name="Labutti K."/>
            <person name="Pangilinan J."/>
            <person name="Floch G.L."/>
            <person name="Makela M.R."/>
            <person name="Henrissat B."/>
            <person name="Grigoriev I.V."/>
            <person name="Crouch J.A."/>
            <person name="De Vries R.P."/>
            <person name="Sukno S.A."/>
            <person name="Thon M.R."/>
        </authorList>
    </citation>
    <scope>NUCLEOTIDE SEQUENCE</scope>
    <source>
        <strain evidence="2">CBS 125086</strain>
    </source>
</reference>
<gene>
    <name evidence="2" type="ORF">LY79DRAFT_572699</name>
</gene>
<name>A0AAD8PJV0_9PEZI</name>
<dbReference type="RefSeq" id="XP_060407336.1">
    <property type="nucleotide sequence ID" value="XM_060559396.1"/>
</dbReference>
<feature type="region of interest" description="Disordered" evidence="1">
    <location>
        <begin position="22"/>
        <end position="99"/>
    </location>
</feature>
<protein>
    <submittedName>
        <fullName evidence="2">Uncharacterized protein</fullName>
    </submittedName>
</protein>
<sequence>MSSPPPPPPPSLSAIAYSSPPIRLSNIGTSRSPSFGIDSQSPLLGADAESQLRAGSRPPSSYHFCQSRSQSQAPNDNNNDNADDDNHSLPATPPPEPVNLWTKDEAMKLVAFLSTSQGPLAITDVAEHMDRPIAHVAAMAVSV</sequence>
<dbReference type="AlphaFoldDB" id="A0AAD8PJV0"/>
<comment type="caution">
    <text evidence="2">The sequence shown here is derived from an EMBL/GenBank/DDBJ whole genome shotgun (WGS) entry which is preliminary data.</text>
</comment>
<dbReference type="Proteomes" id="UP001230504">
    <property type="component" value="Unassembled WGS sequence"/>
</dbReference>
<feature type="compositionally biased region" description="Polar residues" evidence="1">
    <location>
        <begin position="26"/>
        <end position="42"/>
    </location>
</feature>
<dbReference type="EMBL" id="JAHLJV010000161">
    <property type="protein sequence ID" value="KAK1566116.1"/>
    <property type="molecule type" value="Genomic_DNA"/>
</dbReference>
<keyword evidence="3" id="KW-1185">Reference proteome</keyword>
<organism evidence="2 3">
    <name type="scientific">Colletotrichum navitas</name>
    <dbReference type="NCBI Taxonomy" id="681940"/>
    <lineage>
        <taxon>Eukaryota</taxon>
        <taxon>Fungi</taxon>
        <taxon>Dikarya</taxon>
        <taxon>Ascomycota</taxon>
        <taxon>Pezizomycotina</taxon>
        <taxon>Sordariomycetes</taxon>
        <taxon>Hypocreomycetidae</taxon>
        <taxon>Glomerellales</taxon>
        <taxon>Glomerellaceae</taxon>
        <taxon>Colletotrichum</taxon>
        <taxon>Colletotrichum graminicola species complex</taxon>
    </lineage>
</organism>
<evidence type="ECO:0000313" key="3">
    <source>
        <dbReference type="Proteomes" id="UP001230504"/>
    </source>
</evidence>
<dbReference type="GeneID" id="85443636"/>
<proteinExistence type="predicted"/>
<feature type="compositionally biased region" description="Polar residues" evidence="1">
    <location>
        <begin position="63"/>
        <end position="74"/>
    </location>
</feature>